<dbReference type="OrthoDB" id="3247418at2759"/>
<gene>
    <name evidence="1" type="ORF">L227DRAFT_515043</name>
</gene>
<keyword evidence="2" id="KW-1185">Reference proteome</keyword>
<sequence>MHNLFLGELRHHCMEVFGVAVAEKGTRNAAWHTPEEQQHHLDRIIAACKTRARKTLQRIRSDYISAVARYNNVSPGTAKPAKRHWIDALLTWVDTLPDISSVCLPPVLDEETDLFRLSTDEVPRQSEYDVFTRDVLHIVRQDIAASSVPSWIEKLPAQFGSASHGKLKADQWRTVCIIHLVMTLGRIWGDSSATNEERIVLDNFLQLVMAVDLATRRSMSPSRITQYDKHMENYIKGLRSIFQHPLVPNHHLSLHLWQCLELFGPVQGWWAFPFERYNGLLQKTRTNNKPNEMPLTFMRFFYIGCALRWQMSTAQWPAEPSYYREMMSAYNEAFKDVTRGTRMTDMFAISSSEPDVAHIYDDKKHQSLPVDIYHHVLHIIRSYSEVPFQSAYTAHDHNGIYLPTSGQFVSSVTRAGLKYTSAQTSVRDSLITFVDPSTSTVRAAQIEDIFYHRRLEGSNIVVEPFFIVRGYSPLSGQHLPHDPFRKYEDLNTILYYHRLEDFTCVIRLKDVVAHFAALVYTPPDIGEECIIVRSLDRVSANRPTQY</sequence>
<name>A0A5C2RLV1_9APHY</name>
<dbReference type="PANTHER" id="PTHR46579">
    <property type="entry name" value="F5/8 TYPE C DOMAIN-CONTAINING PROTEIN-RELATED"/>
    <property type="match status" value="1"/>
</dbReference>
<dbReference type="AlphaFoldDB" id="A0A5C2RLV1"/>
<evidence type="ECO:0000313" key="2">
    <source>
        <dbReference type="Proteomes" id="UP000313359"/>
    </source>
</evidence>
<dbReference type="Proteomes" id="UP000313359">
    <property type="component" value="Unassembled WGS sequence"/>
</dbReference>
<accession>A0A5C2RLV1</accession>
<reference evidence="1" key="1">
    <citation type="journal article" date="2018" name="Genome Biol. Evol.">
        <title>Genomics and development of Lentinus tigrinus, a white-rot wood-decaying mushroom with dimorphic fruiting bodies.</title>
        <authorList>
            <person name="Wu B."/>
            <person name="Xu Z."/>
            <person name="Knudson A."/>
            <person name="Carlson A."/>
            <person name="Chen N."/>
            <person name="Kovaka S."/>
            <person name="LaButti K."/>
            <person name="Lipzen A."/>
            <person name="Pennachio C."/>
            <person name="Riley R."/>
            <person name="Schakwitz W."/>
            <person name="Umezawa K."/>
            <person name="Ohm R.A."/>
            <person name="Grigoriev I.V."/>
            <person name="Nagy L.G."/>
            <person name="Gibbons J."/>
            <person name="Hibbett D."/>
        </authorList>
    </citation>
    <scope>NUCLEOTIDE SEQUENCE [LARGE SCALE GENOMIC DNA]</scope>
    <source>
        <strain evidence="1">ALCF2SS1-6</strain>
    </source>
</reference>
<proteinExistence type="predicted"/>
<dbReference type="EMBL" id="ML122378">
    <property type="protein sequence ID" value="RPD52284.1"/>
    <property type="molecule type" value="Genomic_DNA"/>
</dbReference>
<organism evidence="1 2">
    <name type="scientific">Lentinus tigrinus ALCF2SS1-6</name>
    <dbReference type="NCBI Taxonomy" id="1328759"/>
    <lineage>
        <taxon>Eukaryota</taxon>
        <taxon>Fungi</taxon>
        <taxon>Dikarya</taxon>
        <taxon>Basidiomycota</taxon>
        <taxon>Agaricomycotina</taxon>
        <taxon>Agaricomycetes</taxon>
        <taxon>Polyporales</taxon>
        <taxon>Polyporaceae</taxon>
        <taxon>Lentinus</taxon>
    </lineage>
</organism>
<evidence type="ECO:0000313" key="1">
    <source>
        <dbReference type="EMBL" id="RPD52284.1"/>
    </source>
</evidence>
<protein>
    <recommendedName>
        <fullName evidence="3">DUF4218 domain-containing protein</fullName>
    </recommendedName>
</protein>
<evidence type="ECO:0008006" key="3">
    <source>
        <dbReference type="Google" id="ProtNLM"/>
    </source>
</evidence>
<dbReference type="STRING" id="1328759.A0A5C2RLV1"/>
<dbReference type="PANTHER" id="PTHR46579:SF1">
    <property type="entry name" value="F5_8 TYPE C DOMAIN-CONTAINING PROTEIN"/>
    <property type="match status" value="1"/>
</dbReference>